<evidence type="ECO:0000256" key="1">
    <source>
        <dbReference type="SAM" id="Phobius"/>
    </source>
</evidence>
<feature type="transmembrane region" description="Helical" evidence="1">
    <location>
        <begin position="1189"/>
        <end position="1207"/>
    </location>
</feature>
<sequence length="1245" mass="152450">MNYEEEKKIFNLKLCEELRKIKGYKIIQNALKVKKKKKGIKKGLLYNLIELKYINKILYQLYFHKKCMKNFIDDDNLFCYIRKIIQIKKNKNIVVNYIDTHIDTSLHFINCNKNFYIFCKINHYVNKELFNINNTSSIILFFYEPYYDENETSNRYLNSFKLSLKDKHFSKYLCKNNFHDTIIKKNNDTNKNKKFNKGNKYTFKNEMFLDKKRNERNISTKKIVDYYLLLINYESCNKILHFSFFHTFQKILYKFLYDKKSYDEIIKLTNVHNYHKINNYKFIFKHDENVYESKNVVKYDTTEHIKLKIIHFIKEKKKFSYFLSIFYNKCNLTRKENNSQKNIKGSFKNIIDSLKKYNKIYIYSNILKKEKEFFLTFNNINKCFFIFIFPILLYFNKKNCLFLKINSDNKKDINLHLIFKFLNELFLLIRTLYSKKKLIKKLKKYISNRTLKGYLNYNFFNNHKSEKGKKKKYIYTFHSILDNFVLVQENYHINNKLFLKIKKIFLKIELLNKNIILNFVEKKFEKLCETIEDLLKWNWKFRNANLSKNEHMYVYFLEKKENRNVINKNSCYINNTNNIRNNNYCIKNNNSSGIILYNNNNNNNSLSNRNRENFHLICIFKITSIKDKILKVAKNICIYILHFFGNFEKFNNFDKIYILKHFLYIINKLPYLYICYMKRRKWIHLFFRRYIYYSNSLHNNKSIKDKYSDLLKFFKKKKWLKNIFINEDVFLFLLKMQKLLLYFYLYLLGIFFRNTFSFSSKMNKVGIKESKMKSKFFLTKEMICDNFDILIKKIKKKEKEKIYIYFLKNENMFLNFKNNNNQSKKTYSLLKKNEEKKNKIVYVSKIVCIEKYLERKEEKKMKLLDKNKIYQSEMNLSKNNINKAVELTEPNIEINENFEEEDRKKNTDIKDETFYNFFKLKNMKKTFYKYMTYIIEKTKEKIKREKNIFFLNANLHKLKLLKIVNTFQHEIKIIMELIYKMNDSNRIAIDNNKQRNQELNFIDHHKIDKLLFFINKKIRINKNLCIFNISNEIIKKKIDFTKLININNKIIHNLVINGKQSFNKIFMKNKLITYKMTLNYLIYFINGHISYSINIFTNNYEKLNKSNNIYFLNLYKNSIIKNKFIETTMYFLEYIFTYISDIVTFIKNNNMNKKKKKNPFNICKIFCYKIVQNKCVLSKIYKGKKKGDFFLNIFIFFKEKVLFFYSFSKYDNGDNLFNPFFVKMLNNNKYYDVFLDSSNFRMKKN</sequence>
<accession>A0A1J1GXM8</accession>
<organism evidence="2 3">
    <name type="scientific">Plasmodium gallinaceum</name>
    <dbReference type="NCBI Taxonomy" id="5849"/>
    <lineage>
        <taxon>Eukaryota</taxon>
        <taxon>Sar</taxon>
        <taxon>Alveolata</taxon>
        <taxon>Apicomplexa</taxon>
        <taxon>Aconoidasida</taxon>
        <taxon>Haemosporida</taxon>
        <taxon>Plasmodiidae</taxon>
        <taxon>Plasmodium</taxon>
        <taxon>Plasmodium (Haemamoeba)</taxon>
    </lineage>
</organism>
<feature type="transmembrane region" description="Helical" evidence="1">
    <location>
        <begin position="739"/>
        <end position="756"/>
    </location>
</feature>
<evidence type="ECO:0000313" key="2">
    <source>
        <dbReference type="EMBL" id="CRG95768.1"/>
    </source>
</evidence>
<dbReference type="Proteomes" id="UP000220797">
    <property type="component" value="Unassembled WGS sequence"/>
</dbReference>
<feature type="transmembrane region" description="Helical" evidence="1">
    <location>
        <begin position="1128"/>
        <end position="1146"/>
    </location>
</feature>
<dbReference type="GeneID" id="39731513"/>
<keyword evidence="3" id="KW-1185">Reference proteome</keyword>
<dbReference type="AlphaFoldDB" id="A0A1J1GXM8"/>
<dbReference type="VEuPathDB" id="PlasmoDB:PGAL8A_00298000"/>
<keyword evidence="1" id="KW-1133">Transmembrane helix</keyword>
<evidence type="ECO:0000313" key="3">
    <source>
        <dbReference type="Proteomes" id="UP000220797"/>
    </source>
</evidence>
<dbReference type="OMA" id="TKNICSC"/>
<name>A0A1J1GXM8_PLAGA</name>
<dbReference type="EMBL" id="CVMV01000045">
    <property type="protein sequence ID" value="CRG95768.1"/>
    <property type="molecule type" value="Genomic_DNA"/>
</dbReference>
<dbReference type="RefSeq" id="XP_028528576.1">
    <property type="nucleotide sequence ID" value="XM_028671978.1"/>
</dbReference>
<feature type="transmembrane region" description="Helical" evidence="1">
    <location>
        <begin position="415"/>
        <end position="433"/>
    </location>
</feature>
<keyword evidence="1" id="KW-0812">Transmembrane</keyword>
<reference evidence="2" key="1">
    <citation type="submission" date="2015-04" db="EMBL/GenBank/DDBJ databases">
        <authorList>
            <consortium name="Pathogen Informatics"/>
        </authorList>
    </citation>
    <scope>NUCLEOTIDE SEQUENCE [LARGE SCALE GENOMIC DNA]</scope>
    <source>
        <strain evidence="2">8A</strain>
    </source>
</reference>
<proteinExistence type="predicted"/>
<dbReference type="OrthoDB" id="382202at2759"/>
<feature type="transmembrane region" description="Helical" evidence="1">
    <location>
        <begin position="373"/>
        <end position="395"/>
    </location>
</feature>
<comment type="caution">
    <text evidence="2">The sequence shown here is derived from an EMBL/GenBank/DDBJ whole genome shotgun (WGS) entry which is preliminary data.</text>
</comment>
<gene>
    <name evidence="2" type="ORF">PGAL8A_00298000</name>
</gene>
<keyword evidence="1" id="KW-0472">Membrane</keyword>
<protein>
    <submittedName>
        <fullName evidence="2">Uncharacterized protein</fullName>
    </submittedName>
</protein>